<dbReference type="InterPro" id="IPR008979">
    <property type="entry name" value="Galactose-bd-like_sf"/>
</dbReference>
<reference evidence="4 5" key="1">
    <citation type="submission" date="2019-05" db="EMBL/GenBank/DDBJ databases">
        <authorList>
            <person name="Qu J.-H."/>
        </authorList>
    </citation>
    <scope>NUCLEOTIDE SEQUENCE [LARGE SCALE GENOMIC DNA]</scope>
    <source>
        <strain evidence="4 5">NS28</strain>
    </source>
</reference>
<dbReference type="GO" id="GO:0008239">
    <property type="term" value="F:dipeptidyl-peptidase activity"/>
    <property type="evidence" value="ECO:0007669"/>
    <property type="project" value="InterPro"/>
</dbReference>
<dbReference type="Pfam" id="PF02129">
    <property type="entry name" value="Peptidase_S15"/>
    <property type="match status" value="1"/>
</dbReference>
<dbReference type="RefSeq" id="WP_139011705.1">
    <property type="nucleotide sequence ID" value="NZ_VBSN01000027.1"/>
</dbReference>
<dbReference type="Gene3D" id="3.40.50.1820">
    <property type="entry name" value="alpha/beta hydrolase"/>
    <property type="match status" value="1"/>
</dbReference>
<dbReference type="SMART" id="SM00939">
    <property type="entry name" value="PepX_C"/>
    <property type="match status" value="1"/>
</dbReference>
<name>A0A5M8QWM9_9BACT</name>
<keyword evidence="1 4" id="KW-0378">Hydrolase</keyword>
<comment type="caution">
    <text evidence="4">The sequence shown here is derived from an EMBL/GenBank/DDBJ whole genome shotgun (WGS) entry which is preliminary data.</text>
</comment>
<proteinExistence type="predicted"/>
<dbReference type="OrthoDB" id="319764at2"/>
<evidence type="ECO:0000256" key="2">
    <source>
        <dbReference type="SAM" id="SignalP"/>
    </source>
</evidence>
<dbReference type="Gene3D" id="2.60.120.260">
    <property type="entry name" value="Galactose-binding domain-like"/>
    <property type="match status" value="1"/>
</dbReference>
<evidence type="ECO:0000256" key="1">
    <source>
        <dbReference type="ARBA" id="ARBA00022801"/>
    </source>
</evidence>
<feature type="chain" id="PRO_5024288174" evidence="2">
    <location>
        <begin position="20"/>
        <end position="629"/>
    </location>
</feature>
<organism evidence="4 5">
    <name type="scientific">Dyadobacter flavalbus</name>
    <dbReference type="NCBI Taxonomy" id="2579942"/>
    <lineage>
        <taxon>Bacteria</taxon>
        <taxon>Pseudomonadati</taxon>
        <taxon>Bacteroidota</taxon>
        <taxon>Cytophagia</taxon>
        <taxon>Cytophagales</taxon>
        <taxon>Spirosomataceae</taxon>
        <taxon>Dyadobacter</taxon>
    </lineage>
</organism>
<dbReference type="InterPro" id="IPR013736">
    <property type="entry name" value="Xaa-Pro_dipept_C"/>
</dbReference>
<evidence type="ECO:0000259" key="3">
    <source>
        <dbReference type="SMART" id="SM00939"/>
    </source>
</evidence>
<keyword evidence="2" id="KW-0732">Signal</keyword>
<feature type="domain" description="Xaa-Pro dipeptidyl-peptidase C-terminal" evidence="3">
    <location>
        <begin position="358"/>
        <end position="623"/>
    </location>
</feature>
<gene>
    <name evidence="4" type="ORF">FEM33_09075</name>
</gene>
<dbReference type="InterPro" id="IPR005674">
    <property type="entry name" value="CocE/Ser_esterase"/>
</dbReference>
<dbReference type="SUPFAM" id="SSF49785">
    <property type="entry name" value="Galactose-binding domain-like"/>
    <property type="match status" value="1"/>
</dbReference>
<protein>
    <submittedName>
        <fullName evidence="4">CocE/NonD family hydrolase</fullName>
    </submittedName>
</protein>
<accession>A0A5M8QWM9</accession>
<dbReference type="InterPro" id="IPR029058">
    <property type="entry name" value="AB_hydrolase_fold"/>
</dbReference>
<feature type="signal peptide" evidence="2">
    <location>
        <begin position="1"/>
        <end position="19"/>
    </location>
</feature>
<dbReference type="Pfam" id="PF08530">
    <property type="entry name" value="PepX_C"/>
    <property type="match status" value="1"/>
</dbReference>
<dbReference type="AlphaFoldDB" id="A0A5M8QWM9"/>
<dbReference type="EMBL" id="VBSN01000027">
    <property type="protein sequence ID" value="KAA6440715.1"/>
    <property type="molecule type" value="Genomic_DNA"/>
</dbReference>
<dbReference type="Gene3D" id="1.10.3020.10">
    <property type="entry name" value="alpha-amino acid ester hydrolase ( Helical cap domain)"/>
    <property type="match status" value="1"/>
</dbReference>
<dbReference type="InterPro" id="IPR000383">
    <property type="entry name" value="Xaa-Pro-like_dom"/>
</dbReference>
<evidence type="ECO:0000313" key="4">
    <source>
        <dbReference type="EMBL" id="KAA6440715.1"/>
    </source>
</evidence>
<dbReference type="SUPFAM" id="SSF53474">
    <property type="entry name" value="alpha/beta-Hydrolases"/>
    <property type="match status" value="1"/>
</dbReference>
<evidence type="ECO:0000313" key="5">
    <source>
        <dbReference type="Proteomes" id="UP000323994"/>
    </source>
</evidence>
<dbReference type="NCBIfam" id="TIGR00976">
    <property type="entry name" value="CocE_NonD"/>
    <property type="match status" value="1"/>
</dbReference>
<sequence length="629" mass="71942">MLKKLLFLTIAFFSLKANAQNNTDEQFIRDNYSKTEYDIPVRDGVKLHTIVYVPKDASNDKKYPFLMQRTCYSVAPYGKDTYPPRLGPSPALMRDKFIFVYQDVRGRYMSEGEWTNMTPHIAQKKGKTDVDEASDTYDTIEWLLKNIPSNNGRVGQWGISYPGFYTTASALSNHPALKASSPQAPISDFFFDDFHHNGAFTQGYYLTFPVFGIKPQQPGAASWFANDFIKPEPDGYTFNLKMGSLKNFDKYYSKNFFWQETIAHPNKDEFWQKRDILPHLKGLKHAFMTVGGWFDAEDLYGPLNTYKTIEKNNPSIYNTLVVGPFGHGRWSRETGHTLHNDIYFGDSIATFYQNNIEAKFFRHFLKESGDGKTGLPEAYLFDTGKKEWKTFDKWPAATAQKVKLYFHPNGKLDFSEPKESKSTSAYVSDPAKPVPYTANVKQMSGFTPFEYMSEDQRFAASRPDVLVFKTDVLQEDVTLGGEITALLKISSTGTDADFFVKLIDVYPDDEKNHEFMPDPKTVMAGYQQMVRSEIMRARFRNSFEKPEALVAGKMTDIKFRLQDVLHTFKKGHSIMIQVQSTAFPLFDRNPQKYVDNIYKAADSDFIQATQTIYHQAGAASMIEADVIKQ</sequence>
<keyword evidence="5" id="KW-1185">Reference proteome</keyword>
<dbReference type="Proteomes" id="UP000323994">
    <property type="component" value="Unassembled WGS sequence"/>
</dbReference>